<proteinExistence type="predicted"/>
<feature type="region of interest" description="Disordered" evidence="1">
    <location>
        <begin position="401"/>
        <end position="458"/>
    </location>
</feature>
<gene>
    <name evidence="2" type="ORF">PQQ63_06865</name>
</gene>
<feature type="region of interest" description="Disordered" evidence="1">
    <location>
        <begin position="1"/>
        <end position="24"/>
    </location>
</feature>
<organism evidence="2 3">
    <name type="scientific">Paraburkholderia metrosideri</name>
    <dbReference type="NCBI Taxonomy" id="580937"/>
    <lineage>
        <taxon>Bacteria</taxon>
        <taxon>Pseudomonadati</taxon>
        <taxon>Pseudomonadota</taxon>
        <taxon>Betaproteobacteria</taxon>
        <taxon>Burkholderiales</taxon>
        <taxon>Burkholderiaceae</taxon>
        <taxon>Paraburkholderia</taxon>
    </lineage>
</organism>
<feature type="compositionally biased region" description="Polar residues" evidence="1">
    <location>
        <begin position="436"/>
        <end position="448"/>
    </location>
</feature>
<name>A0ABW9DQV6_9BURK</name>
<evidence type="ECO:0000313" key="3">
    <source>
        <dbReference type="Proteomes" id="UP001629432"/>
    </source>
</evidence>
<keyword evidence="3" id="KW-1185">Reference proteome</keyword>
<evidence type="ECO:0000256" key="1">
    <source>
        <dbReference type="SAM" id="MobiDB-lite"/>
    </source>
</evidence>
<reference evidence="2 3" key="1">
    <citation type="journal article" date="2024" name="Chem. Sci.">
        <title>Discovery of megapolipeptins by genome mining of a Burkholderiales bacteria collection.</title>
        <authorList>
            <person name="Paulo B.S."/>
            <person name="Recchia M.J.J."/>
            <person name="Lee S."/>
            <person name="Fergusson C.H."/>
            <person name="Romanowski S.B."/>
            <person name="Hernandez A."/>
            <person name="Krull N."/>
            <person name="Liu D.Y."/>
            <person name="Cavanagh H."/>
            <person name="Bos A."/>
            <person name="Gray C.A."/>
            <person name="Murphy B.T."/>
            <person name="Linington R.G."/>
            <person name="Eustaquio A.S."/>
        </authorList>
    </citation>
    <scope>NUCLEOTIDE SEQUENCE [LARGE SCALE GENOMIC DNA]</scope>
    <source>
        <strain evidence="2 3">RL17-338-BIC-A</strain>
    </source>
</reference>
<dbReference type="Proteomes" id="UP001629432">
    <property type="component" value="Unassembled WGS sequence"/>
</dbReference>
<dbReference type="EMBL" id="JAQQCF010000004">
    <property type="protein sequence ID" value="MFM0636411.1"/>
    <property type="molecule type" value="Genomic_DNA"/>
</dbReference>
<accession>A0ABW9DQV6</accession>
<dbReference type="RefSeq" id="WP_408334367.1">
    <property type="nucleotide sequence ID" value="NZ_JAQQCF010000004.1"/>
</dbReference>
<protein>
    <submittedName>
        <fullName evidence="2">Uncharacterized protein</fullName>
    </submittedName>
</protein>
<feature type="compositionally biased region" description="Basic and acidic residues" evidence="1">
    <location>
        <begin position="401"/>
        <end position="429"/>
    </location>
</feature>
<sequence>MALRRRNASLATRNAQEAETGAPTAENRLRHLAGANVSESAIQVAHTAGRVLYPKTFDKMPDDVLVSLIERAPVYESHGITTRKDFEGFFARSLAETFAPVLGRLGYLPTLPLAANYIAPHLELPLTGYSTGGPTMFMTVNTMAFEEGLRKYYIGQLDTQHLPLSVQSRYDDFRKNAVPPEVLTEMYRQIPRVMTTLIPAFNAMRKGELLNQKAVVLNDVYADSASFAFADLIPVVATAVSETMFKNHADAGRGLEAPTHGELIAHQPIDILEHRLSNHEKGWFKSIGEAGNAMTKGLGELWTTRERLPRTVLVPANAGSLISVALVVTAFTLDKFKNPNHPTGEIDPKLAAAVPLPLVYMEVLATLAFGKLLEVCDTAITKGTPRRKYDTPAMIEEVTGHRTDEDSTDGHDVAVTEARRESSRSEAHPEPLMTAAATSFETPGSRTATPGAHLGDAS</sequence>
<comment type="caution">
    <text evidence="2">The sequence shown here is derived from an EMBL/GenBank/DDBJ whole genome shotgun (WGS) entry which is preliminary data.</text>
</comment>
<evidence type="ECO:0000313" key="2">
    <source>
        <dbReference type="EMBL" id="MFM0636411.1"/>
    </source>
</evidence>